<dbReference type="InterPro" id="IPR055430">
    <property type="entry name" value="HAT_Syf1_CNRKL1_C"/>
</dbReference>
<dbReference type="InterPro" id="IPR011990">
    <property type="entry name" value="TPR-like_helical_dom_sf"/>
</dbReference>
<dbReference type="GO" id="GO:0000349">
    <property type="term" value="P:generation of catalytic spliceosome for first transesterification step"/>
    <property type="evidence" value="ECO:0007669"/>
    <property type="project" value="TreeGrafter"/>
</dbReference>
<evidence type="ECO:0000256" key="5">
    <source>
        <dbReference type="ARBA" id="ARBA00022737"/>
    </source>
</evidence>
<keyword evidence="7" id="KW-0539">Nucleus</keyword>
<dbReference type="PANTHER" id="PTHR11246">
    <property type="entry name" value="PRE-MRNA SPLICING FACTOR"/>
    <property type="match status" value="1"/>
</dbReference>
<dbReference type="FunFam" id="1.25.40.10:FF:000023">
    <property type="entry name" value="Pre-mRNA-splicing factor SYF1"/>
    <property type="match status" value="1"/>
</dbReference>
<evidence type="ECO:0000256" key="8">
    <source>
        <dbReference type="SAM" id="MobiDB-lite"/>
    </source>
</evidence>
<name>A0A7S0KUU2_MICPS</name>
<dbReference type="Pfam" id="PF23220">
    <property type="entry name" value="HAT_Syf1_M"/>
    <property type="match status" value="1"/>
</dbReference>
<evidence type="ECO:0008006" key="13">
    <source>
        <dbReference type="Google" id="ProtNLM"/>
    </source>
</evidence>
<feature type="domain" description="Pre-mRNA-splicing factor Syf1/CRNKL1-like C-terminal HAT-repeats" evidence="10">
    <location>
        <begin position="415"/>
        <end position="781"/>
    </location>
</feature>
<evidence type="ECO:0000313" key="12">
    <source>
        <dbReference type="EMBL" id="CAD8591111.1"/>
    </source>
</evidence>
<dbReference type="InterPro" id="IPR045075">
    <property type="entry name" value="Syf1-like"/>
</dbReference>
<keyword evidence="4" id="KW-0747">Spliceosome</keyword>
<accession>A0A7S0KUU2</accession>
<gene>
    <name evidence="12" type="ORF">MSP1404_LOCUS8515</name>
</gene>
<comment type="similarity">
    <text evidence="2">Belongs to the crooked-neck family.</text>
</comment>
<feature type="region of interest" description="Disordered" evidence="8">
    <location>
        <begin position="809"/>
        <end position="841"/>
    </location>
</feature>
<proteinExistence type="inferred from homology"/>
<evidence type="ECO:0000259" key="10">
    <source>
        <dbReference type="Pfam" id="PF23231"/>
    </source>
</evidence>
<dbReference type="Pfam" id="PF23231">
    <property type="entry name" value="HAT_Syf1_CNRKL1_C"/>
    <property type="match status" value="1"/>
</dbReference>
<evidence type="ECO:0000256" key="4">
    <source>
        <dbReference type="ARBA" id="ARBA00022728"/>
    </source>
</evidence>
<evidence type="ECO:0000256" key="2">
    <source>
        <dbReference type="ARBA" id="ARBA00008644"/>
    </source>
</evidence>
<feature type="domain" description="Pre-mRNA-splicing factor SYF1 central HAT repeats" evidence="9">
    <location>
        <begin position="192"/>
        <end position="411"/>
    </location>
</feature>
<dbReference type="PANTHER" id="PTHR11246:SF5">
    <property type="entry name" value="PRE-MRNA-SPLICING FACTOR SYF1"/>
    <property type="match status" value="1"/>
</dbReference>
<evidence type="ECO:0000256" key="3">
    <source>
        <dbReference type="ARBA" id="ARBA00022664"/>
    </source>
</evidence>
<dbReference type="Pfam" id="PF23233">
    <property type="entry name" value="HAT_Syf1_CNRKL1_N"/>
    <property type="match status" value="1"/>
</dbReference>
<comment type="subcellular location">
    <subcellularLocation>
        <location evidence="1">Nucleus</location>
    </subcellularLocation>
</comment>
<dbReference type="Gene3D" id="1.25.40.10">
    <property type="entry name" value="Tetratricopeptide repeat domain"/>
    <property type="match status" value="4"/>
</dbReference>
<dbReference type="InterPro" id="IPR055433">
    <property type="entry name" value="HAT_Syf1-like_N"/>
</dbReference>
<dbReference type="GO" id="GO:0071014">
    <property type="term" value="C:post-mRNA release spliceosomal complex"/>
    <property type="evidence" value="ECO:0007669"/>
    <property type="project" value="TreeGrafter"/>
</dbReference>
<reference evidence="12" key="1">
    <citation type="submission" date="2021-01" db="EMBL/GenBank/DDBJ databases">
        <authorList>
            <person name="Corre E."/>
            <person name="Pelletier E."/>
            <person name="Niang G."/>
            <person name="Scheremetjew M."/>
            <person name="Finn R."/>
            <person name="Kale V."/>
            <person name="Holt S."/>
            <person name="Cochrane G."/>
            <person name="Meng A."/>
            <person name="Brown T."/>
            <person name="Cohen L."/>
        </authorList>
    </citation>
    <scope>NUCLEOTIDE SEQUENCE</scope>
    <source>
        <strain evidence="12">CCMP494</strain>
    </source>
</reference>
<dbReference type="GO" id="GO:0000974">
    <property type="term" value="C:Prp19 complex"/>
    <property type="evidence" value="ECO:0007669"/>
    <property type="project" value="TreeGrafter"/>
</dbReference>
<dbReference type="EMBL" id="HBEV01011017">
    <property type="protein sequence ID" value="CAD8591111.1"/>
    <property type="molecule type" value="Transcribed_RNA"/>
</dbReference>
<evidence type="ECO:0000256" key="7">
    <source>
        <dbReference type="ARBA" id="ARBA00023242"/>
    </source>
</evidence>
<sequence length="841" mass="97295">MNRVITVGSAPRQVGESRPANLSGFMPSGEDLLFEEELLRTPDSVQLWARYLETRKEPDCPRRRIIFERAVRILPGSYKLWHAYLKERCEATRDLCITSRVFESLNNTFERALVTLYKMPKVWELYLGILVKQRSITKVRHTFDRALAALPVTQHERIWKLYLVFVKRDFIPIETARQIYRRYLKFEPGHAEEYIEFLKARHLWSEAASWTAEILNDDTFQSLSGKSRHDFWVDLCEIVTRYPNDMEVINVDATLRGGIQKIDFETGRLWASLADYYIRRGLFDKACDVFEEGITSVNTVHDFSLIFDAYAHFEESTLNAKLVFAREDGDRADAKSNEDHGADLLKGDTGDDVDLRLARLEKLVGRRPELISSVMLRQNPHDISEWKKRVSIFEGDPERQILTFTEAIRSVDSLQAVGKYNTLWVEFGKFYERHDDIVNARVVFEKAVRATYRKVDDLATVWCEWAEFELRQNNFSNALTVLRRATEEPPKHAGEVECVSRAKSLHVQQYAFKSLKLWTFRCDLEESVGSFLSARACYDRMINLRVATPQTILNFAAFLQEKGLYEDSFQVYERGVNLFNFPHSRDIWHAYLHEIVKYFGGDRIEHTRDLFEQCCVSAPANHAKFFLIEYARLEENFGVARRAMDIYKRACQSVPDGEKLEVYRIYITRAMHFFGIDMVRSIYQEAIEEVISRDLAVDLSVQYAHLETKLGELERARVLYVHASQLENLAERTGFWDEWNRFEIHYGNEDTFREMLRIKRSVSANVRQMHFNVAVADISSGGTTESGGKGEGQIPAEIMPVVRDVDGQRAADPLVESSSRIQASLVSGHNPDEIDVDSTGD</sequence>
<evidence type="ECO:0000256" key="1">
    <source>
        <dbReference type="ARBA" id="ARBA00004123"/>
    </source>
</evidence>
<keyword evidence="5" id="KW-0677">Repeat</keyword>
<evidence type="ECO:0000259" key="9">
    <source>
        <dbReference type="Pfam" id="PF23220"/>
    </source>
</evidence>
<feature type="domain" description="Pre-mRNA-splicing factor Syf1-like N-terminal HAT-repeats" evidence="11">
    <location>
        <begin position="30"/>
        <end position="188"/>
    </location>
</feature>
<keyword evidence="3" id="KW-0507">mRNA processing</keyword>
<keyword evidence="6" id="KW-0508">mRNA splicing</keyword>
<evidence type="ECO:0000259" key="11">
    <source>
        <dbReference type="Pfam" id="PF23233"/>
    </source>
</evidence>
<dbReference type="SMART" id="SM00386">
    <property type="entry name" value="HAT"/>
    <property type="match status" value="13"/>
</dbReference>
<protein>
    <recommendedName>
        <fullName evidence="13">Pre-mRNA-splicing factor SYF1</fullName>
    </recommendedName>
</protein>
<dbReference type="AlphaFoldDB" id="A0A7S0KUU2"/>
<feature type="compositionally biased region" description="Polar residues" evidence="8">
    <location>
        <begin position="816"/>
        <end position="827"/>
    </location>
</feature>
<dbReference type="FunFam" id="1.25.40.10:FF:000137">
    <property type="entry name" value="Pre-mRNA-splicing factor syf1"/>
    <property type="match status" value="1"/>
</dbReference>
<dbReference type="GO" id="GO:0071007">
    <property type="term" value="C:U2-type catalytic step 2 spliceosome"/>
    <property type="evidence" value="ECO:0007669"/>
    <property type="project" value="TreeGrafter"/>
</dbReference>
<dbReference type="InterPro" id="IPR003107">
    <property type="entry name" value="HAT"/>
</dbReference>
<organism evidence="12">
    <name type="scientific">Micromonas pusilla</name>
    <name type="common">Picoplanktonic green alga</name>
    <name type="synonym">Chromulina pusilla</name>
    <dbReference type="NCBI Taxonomy" id="38833"/>
    <lineage>
        <taxon>Eukaryota</taxon>
        <taxon>Viridiplantae</taxon>
        <taxon>Chlorophyta</taxon>
        <taxon>Mamiellophyceae</taxon>
        <taxon>Mamiellales</taxon>
        <taxon>Mamiellaceae</taxon>
        <taxon>Micromonas</taxon>
    </lineage>
</organism>
<evidence type="ECO:0000256" key="6">
    <source>
        <dbReference type="ARBA" id="ARBA00023187"/>
    </source>
</evidence>
<dbReference type="InterPro" id="IPR056350">
    <property type="entry name" value="HAT_Syf1_central"/>
</dbReference>
<dbReference type="SUPFAM" id="SSF48452">
    <property type="entry name" value="TPR-like"/>
    <property type="match status" value="4"/>
</dbReference>